<dbReference type="Proteomes" id="UP000245699">
    <property type="component" value="Unassembled WGS sequence"/>
</dbReference>
<dbReference type="GO" id="GO:0005634">
    <property type="term" value="C:nucleus"/>
    <property type="evidence" value="ECO:0007669"/>
    <property type="project" value="TreeGrafter"/>
</dbReference>
<dbReference type="PANTHER" id="PTHR15863">
    <property type="entry name" value="MRN COMPLEX-INTERACTING PROTEIN"/>
    <property type="match status" value="1"/>
</dbReference>
<feature type="domain" description="MRN complex-interacting protein N-terminal" evidence="2">
    <location>
        <begin position="6"/>
        <end position="112"/>
    </location>
</feature>
<feature type="compositionally biased region" description="Basic and acidic residues" evidence="1">
    <location>
        <begin position="125"/>
        <end position="135"/>
    </location>
</feature>
<name>A0A2T9YQK6_9FUNG</name>
<accession>A0A2T9YQK6</accession>
<dbReference type="InterPro" id="IPR049472">
    <property type="entry name" value="MRNIP_N"/>
</dbReference>
<feature type="compositionally biased region" description="Basic and acidic residues" evidence="1">
    <location>
        <begin position="216"/>
        <end position="235"/>
    </location>
</feature>
<proteinExistence type="predicted"/>
<protein>
    <recommendedName>
        <fullName evidence="2">MRN complex-interacting protein N-terminal domain-containing protein</fullName>
    </recommendedName>
</protein>
<dbReference type="GO" id="GO:0007095">
    <property type="term" value="P:mitotic G2 DNA damage checkpoint signaling"/>
    <property type="evidence" value="ECO:0007669"/>
    <property type="project" value="TreeGrafter"/>
</dbReference>
<feature type="region of interest" description="Disordered" evidence="1">
    <location>
        <begin position="112"/>
        <end position="140"/>
    </location>
</feature>
<dbReference type="AlphaFoldDB" id="A0A2T9YQK6"/>
<sequence length="247" mass="28496">MVVHQVLKCAFDQCGTFQVQQKKKLSKWSCKVCGEKQSLIKVFFESSTAPECRKVVQELNRSRGELEIAYKQHTLSTINNYNNIDPECENNKLDSSLAPVFKKPEQSIWSKFDKGNESVSDSESDDFRIPKEKQSYKQSYKNSRHKITAISLLDTNATKSFSSTKRQIINNYKAPDTRTIQNSSTEFSNKKVRLEHKIDEKKTIDKQHTTNSTKKVVIDDTNKDNISKSNTEKQSKWSKFVQEYSSD</sequence>
<feature type="region of interest" description="Disordered" evidence="1">
    <location>
        <begin position="203"/>
        <end position="247"/>
    </location>
</feature>
<dbReference type="EMBL" id="MBFT01000237">
    <property type="protein sequence ID" value="PVU94640.1"/>
    <property type="molecule type" value="Genomic_DNA"/>
</dbReference>
<evidence type="ECO:0000313" key="4">
    <source>
        <dbReference type="Proteomes" id="UP000245699"/>
    </source>
</evidence>
<dbReference type="InterPro" id="IPR032739">
    <property type="entry name" value="MRNIP"/>
</dbReference>
<evidence type="ECO:0000259" key="2">
    <source>
        <dbReference type="Pfam" id="PF15749"/>
    </source>
</evidence>
<comment type="caution">
    <text evidence="3">The sequence shown here is derived from an EMBL/GenBank/DDBJ whole genome shotgun (WGS) entry which is preliminary data.</text>
</comment>
<dbReference type="GO" id="GO:0003682">
    <property type="term" value="F:chromatin binding"/>
    <property type="evidence" value="ECO:0007669"/>
    <property type="project" value="TreeGrafter"/>
</dbReference>
<dbReference type="Pfam" id="PF15749">
    <property type="entry name" value="MRNIP"/>
    <property type="match status" value="1"/>
</dbReference>
<dbReference type="PANTHER" id="PTHR15863:SF2">
    <property type="entry name" value="MRN COMPLEX-INTERACTING PROTEIN"/>
    <property type="match status" value="1"/>
</dbReference>
<evidence type="ECO:0000313" key="3">
    <source>
        <dbReference type="EMBL" id="PVU94640.1"/>
    </source>
</evidence>
<dbReference type="STRING" id="61424.A0A2T9YQK6"/>
<dbReference type="OrthoDB" id="5960226at2759"/>
<organism evidence="3 4">
    <name type="scientific">Furculomyces boomerangus</name>
    <dbReference type="NCBI Taxonomy" id="61424"/>
    <lineage>
        <taxon>Eukaryota</taxon>
        <taxon>Fungi</taxon>
        <taxon>Fungi incertae sedis</taxon>
        <taxon>Zoopagomycota</taxon>
        <taxon>Kickxellomycotina</taxon>
        <taxon>Harpellomycetes</taxon>
        <taxon>Harpellales</taxon>
        <taxon>Harpellaceae</taxon>
        <taxon>Furculomyces</taxon>
    </lineage>
</organism>
<evidence type="ECO:0000256" key="1">
    <source>
        <dbReference type="SAM" id="MobiDB-lite"/>
    </source>
</evidence>
<reference evidence="3 4" key="1">
    <citation type="journal article" date="2018" name="MBio">
        <title>Comparative Genomics Reveals the Core Gene Toolbox for the Fungus-Insect Symbiosis.</title>
        <authorList>
            <person name="Wang Y."/>
            <person name="Stata M."/>
            <person name="Wang W."/>
            <person name="Stajich J.E."/>
            <person name="White M.M."/>
            <person name="Moncalvo J.M."/>
        </authorList>
    </citation>
    <scope>NUCLEOTIDE SEQUENCE [LARGE SCALE GENOMIC DNA]</scope>
    <source>
        <strain evidence="3 4">AUS-77-4</strain>
    </source>
</reference>
<gene>
    <name evidence="3" type="ORF">BB559_002948</name>
</gene>
<keyword evidence="4" id="KW-1185">Reference proteome</keyword>